<dbReference type="InterPro" id="IPR012902">
    <property type="entry name" value="N_methyl_site"/>
</dbReference>
<dbReference type="Pfam" id="PF07963">
    <property type="entry name" value="N_methyl"/>
    <property type="match status" value="1"/>
</dbReference>
<dbReference type="EMBL" id="CP076723">
    <property type="protein sequence ID" value="QWV92033.1"/>
    <property type="molecule type" value="Genomic_DNA"/>
</dbReference>
<dbReference type="RefSeq" id="WP_216798856.1">
    <property type="nucleotide sequence ID" value="NZ_CP076723.1"/>
</dbReference>
<keyword evidence="1" id="KW-0812">Transmembrane</keyword>
<evidence type="ECO:0000313" key="2">
    <source>
        <dbReference type="EMBL" id="QWV92033.1"/>
    </source>
</evidence>
<organism evidence="2 3">
    <name type="scientific">Geomonas oryzisoli</name>
    <dbReference type="NCBI Taxonomy" id="2847992"/>
    <lineage>
        <taxon>Bacteria</taxon>
        <taxon>Pseudomonadati</taxon>
        <taxon>Thermodesulfobacteriota</taxon>
        <taxon>Desulfuromonadia</taxon>
        <taxon>Geobacterales</taxon>
        <taxon>Geobacteraceae</taxon>
        <taxon>Geomonas</taxon>
    </lineage>
</organism>
<keyword evidence="3" id="KW-1185">Reference proteome</keyword>
<keyword evidence="1" id="KW-1133">Transmembrane helix</keyword>
<proteinExistence type="predicted"/>
<accession>A0ABX8J1A0</accession>
<evidence type="ECO:0000256" key="1">
    <source>
        <dbReference type="SAM" id="Phobius"/>
    </source>
</evidence>
<dbReference type="NCBIfam" id="TIGR02532">
    <property type="entry name" value="IV_pilin_GFxxxE"/>
    <property type="match status" value="1"/>
</dbReference>
<dbReference type="Proteomes" id="UP000683557">
    <property type="component" value="Chromosome"/>
</dbReference>
<sequence>MRQRGFTLVELVVVVGIISILLTIATMQFSLMQQKAAVEAQARKVYSTLIGVRADAMYTRTPRAVSFSGNQLSIYATSDTTVAPVTVYQLGLPMVMNVSPTVVTYDGQGMMQSSDISVCVQPDSSGNNQGGIDSVVVSTVRTYMGKRQTGGACAPANITQK</sequence>
<name>A0ABX8J1A0_9BACT</name>
<protein>
    <submittedName>
        <fullName evidence="2">Type II secretion system GspH family protein</fullName>
    </submittedName>
</protein>
<dbReference type="PROSITE" id="PS00409">
    <property type="entry name" value="PROKAR_NTER_METHYL"/>
    <property type="match status" value="1"/>
</dbReference>
<feature type="transmembrane region" description="Helical" evidence="1">
    <location>
        <begin position="6"/>
        <end position="25"/>
    </location>
</feature>
<reference evidence="2 3" key="1">
    <citation type="submission" date="2021-06" db="EMBL/GenBank/DDBJ databases">
        <title>Gemonas diversity in paddy soil.</title>
        <authorList>
            <person name="Liu G."/>
        </authorList>
    </citation>
    <scope>NUCLEOTIDE SEQUENCE [LARGE SCALE GENOMIC DNA]</scope>
    <source>
        <strain evidence="2 3">RG10</strain>
    </source>
</reference>
<gene>
    <name evidence="2" type="ORF">KP004_12445</name>
</gene>
<evidence type="ECO:0000313" key="3">
    <source>
        <dbReference type="Proteomes" id="UP000683557"/>
    </source>
</evidence>
<keyword evidence="1" id="KW-0472">Membrane</keyword>